<keyword evidence="2" id="KW-0732">Signal</keyword>
<keyword evidence="4" id="KW-1185">Reference proteome</keyword>
<gene>
    <name evidence="3" type="ORF">CKY47_30800</name>
</gene>
<proteinExistence type="predicted"/>
<reference evidence="3 4" key="1">
    <citation type="submission" date="2017-06" db="EMBL/GenBank/DDBJ databases">
        <title>Cultured bacterium strain Saccharothrix yanglingensis Hhs.015.</title>
        <authorList>
            <person name="Xia Y."/>
        </authorList>
    </citation>
    <scope>NUCLEOTIDE SEQUENCE [LARGE SCALE GENOMIC DNA]</scope>
    <source>
        <strain evidence="3 4">Hhs.015</strain>
    </source>
</reference>
<accession>A0ABU0X819</accession>
<evidence type="ECO:0000313" key="4">
    <source>
        <dbReference type="Proteomes" id="UP001225605"/>
    </source>
</evidence>
<dbReference type="EMBL" id="NSDM01000017">
    <property type="protein sequence ID" value="MDQ2588277.1"/>
    <property type="molecule type" value="Genomic_DNA"/>
</dbReference>
<evidence type="ECO:0000313" key="3">
    <source>
        <dbReference type="EMBL" id="MDQ2588277.1"/>
    </source>
</evidence>
<organism evidence="3 4">
    <name type="scientific">Saccharothrix yanglingensis</name>
    <dbReference type="NCBI Taxonomy" id="659496"/>
    <lineage>
        <taxon>Bacteria</taxon>
        <taxon>Bacillati</taxon>
        <taxon>Actinomycetota</taxon>
        <taxon>Actinomycetes</taxon>
        <taxon>Pseudonocardiales</taxon>
        <taxon>Pseudonocardiaceae</taxon>
        <taxon>Saccharothrix</taxon>
    </lineage>
</organism>
<evidence type="ECO:0000256" key="2">
    <source>
        <dbReference type="SAM" id="SignalP"/>
    </source>
</evidence>
<evidence type="ECO:0008006" key="5">
    <source>
        <dbReference type="Google" id="ProtNLM"/>
    </source>
</evidence>
<dbReference type="Proteomes" id="UP001225605">
    <property type="component" value="Unassembled WGS sequence"/>
</dbReference>
<feature type="chain" id="PRO_5046431815" description="Secreted protein" evidence="2">
    <location>
        <begin position="26"/>
        <end position="115"/>
    </location>
</feature>
<feature type="signal peptide" evidence="2">
    <location>
        <begin position="1"/>
        <end position="25"/>
    </location>
</feature>
<evidence type="ECO:0000256" key="1">
    <source>
        <dbReference type="SAM" id="MobiDB-lite"/>
    </source>
</evidence>
<protein>
    <recommendedName>
        <fullName evidence="5">Secreted protein</fullName>
    </recommendedName>
</protein>
<feature type="region of interest" description="Disordered" evidence="1">
    <location>
        <begin position="35"/>
        <end position="115"/>
    </location>
</feature>
<sequence length="115" mass="11081">MGRIAAIGAALLVTAGFTTPGSGVAAPPRADAAVGLHVGGSSTAPTAPGRPPARPPSTAAPSRPPPRPAPEGRRAPSPAPARPARPATARSPPAPPPRSGSLARRATPTASCAAN</sequence>
<comment type="caution">
    <text evidence="3">The sequence shown here is derived from an EMBL/GenBank/DDBJ whole genome shotgun (WGS) entry which is preliminary data.</text>
</comment>
<name>A0ABU0X819_9PSEU</name>